<sequence>MDFVRPIEAIVPGAQGRVLATLVETTAELNLREVAQLSAVSPAQASRILPGLVDLGVVERREVPPSSQFRLVREHTAARSLISLAHATDNVLGEIGRMASAMPNPPASVIVFGSFARREARTGSDIDVLVVRPTEIDEDDEGWANQLDDWRNGVGRLTGNAVEIVEYSPAEIETRLDEGSDLLRQVSTDGLLILGSDLASYRRSRSA</sequence>
<dbReference type="AlphaFoldDB" id="A0A936N9T5"/>
<dbReference type="GO" id="GO:0003677">
    <property type="term" value="F:DNA binding"/>
    <property type="evidence" value="ECO:0007669"/>
    <property type="project" value="InterPro"/>
</dbReference>
<accession>A0A936N9T5</accession>
<dbReference type="CDD" id="cd05403">
    <property type="entry name" value="NT_KNTase_like"/>
    <property type="match status" value="1"/>
</dbReference>
<gene>
    <name evidence="3" type="ORF">IPN02_02420</name>
</gene>
<dbReference type="Gene3D" id="1.10.10.10">
    <property type="entry name" value="Winged helix-like DNA-binding domain superfamily/Winged helix DNA-binding domain"/>
    <property type="match status" value="1"/>
</dbReference>
<dbReference type="InterPro" id="IPR036390">
    <property type="entry name" value="WH_DNA-bd_sf"/>
</dbReference>
<name>A0A936N9T5_9ACTN</name>
<organism evidence="3 4">
    <name type="scientific">Candidatus Neomicrothrix subdominans</name>
    <dbReference type="NCBI Taxonomy" id="2954438"/>
    <lineage>
        <taxon>Bacteria</taxon>
        <taxon>Bacillati</taxon>
        <taxon>Actinomycetota</taxon>
        <taxon>Acidimicrobiia</taxon>
        <taxon>Acidimicrobiales</taxon>
        <taxon>Microthrixaceae</taxon>
        <taxon>Candidatus Neomicrothrix</taxon>
    </lineage>
</organism>
<dbReference type="Proteomes" id="UP000727993">
    <property type="component" value="Unassembled WGS sequence"/>
</dbReference>
<dbReference type="Pfam" id="PF01909">
    <property type="entry name" value="NTP_transf_2"/>
    <property type="match status" value="1"/>
</dbReference>
<dbReference type="SUPFAM" id="SSF81301">
    <property type="entry name" value="Nucleotidyltransferase"/>
    <property type="match status" value="1"/>
</dbReference>
<feature type="domain" description="Polymerase nucleotidyl transferase" evidence="1">
    <location>
        <begin position="105"/>
        <end position="140"/>
    </location>
</feature>
<dbReference type="SUPFAM" id="SSF46785">
    <property type="entry name" value="Winged helix' DNA-binding domain"/>
    <property type="match status" value="1"/>
</dbReference>
<evidence type="ECO:0000259" key="2">
    <source>
        <dbReference type="Pfam" id="PF09339"/>
    </source>
</evidence>
<dbReference type="GO" id="GO:0006355">
    <property type="term" value="P:regulation of DNA-templated transcription"/>
    <property type="evidence" value="ECO:0007669"/>
    <property type="project" value="InterPro"/>
</dbReference>
<proteinExistence type="predicted"/>
<dbReference type="InterPro" id="IPR005471">
    <property type="entry name" value="Tscrpt_reg_IclR_N"/>
</dbReference>
<dbReference type="Gene3D" id="3.30.460.10">
    <property type="entry name" value="Beta Polymerase, domain 2"/>
    <property type="match status" value="1"/>
</dbReference>
<evidence type="ECO:0000259" key="1">
    <source>
        <dbReference type="Pfam" id="PF01909"/>
    </source>
</evidence>
<dbReference type="GO" id="GO:0016779">
    <property type="term" value="F:nucleotidyltransferase activity"/>
    <property type="evidence" value="ECO:0007669"/>
    <property type="project" value="InterPro"/>
</dbReference>
<comment type="caution">
    <text evidence="3">The sequence shown here is derived from an EMBL/GenBank/DDBJ whole genome shotgun (WGS) entry which is preliminary data.</text>
</comment>
<protein>
    <submittedName>
        <fullName evidence="3">Nucleotidyltransferase domain-containing protein</fullName>
    </submittedName>
</protein>
<dbReference type="InterPro" id="IPR036388">
    <property type="entry name" value="WH-like_DNA-bd_sf"/>
</dbReference>
<evidence type="ECO:0000313" key="4">
    <source>
        <dbReference type="Proteomes" id="UP000727993"/>
    </source>
</evidence>
<feature type="domain" description="HTH iclR-type" evidence="2">
    <location>
        <begin position="17"/>
        <end position="61"/>
    </location>
</feature>
<dbReference type="InterPro" id="IPR043519">
    <property type="entry name" value="NT_sf"/>
</dbReference>
<reference evidence="3 4" key="1">
    <citation type="submission" date="2020-10" db="EMBL/GenBank/DDBJ databases">
        <title>Connecting structure to function with the recovery of over 1000 high-quality activated sludge metagenome-assembled genomes encoding full-length rRNA genes using long-read sequencing.</title>
        <authorList>
            <person name="Singleton C.M."/>
            <person name="Petriglieri F."/>
            <person name="Kristensen J.M."/>
            <person name="Kirkegaard R.H."/>
            <person name="Michaelsen T.Y."/>
            <person name="Andersen M.H."/>
            <person name="Karst S.M."/>
            <person name="Dueholm M.S."/>
            <person name="Nielsen P.H."/>
            <person name="Albertsen M."/>
        </authorList>
    </citation>
    <scope>NUCLEOTIDE SEQUENCE [LARGE SCALE GENOMIC DNA]</scope>
    <source>
        <strain evidence="3">Lyne_18-Q3-R50-59_MAXAC.006</strain>
    </source>
</reference>
<evidence type="ECO:0000313" key="3">
    <source>
        <dbReference type="EMBL" id="MBK9295734.1"/>
    </source>
</evidence>
<dbReference type="Pfam" id="PF09339">
    <property type="entry name" value="HTH_IclR"/>
    <property type="match status" value="1"/>
</dbReference>
<dbReference type="InterPro" id="IPR002934">
    <property type="entry name" value="Polymerase_NTP_transf_dom"/>
</dbReference>
<dbReference type="EMBL" id="JADJZA010000001">
    <property type="protein sequence ID" value="MBK9295734.1"/>
    <property type="molecule type" value="Genomic_DNA"/>
</dbReference>